<protein>
    <submittedName>
        <fullName evidence="3">DUF2231 domain-containing protein</fullName>
    </submittedName>
</protein>
<feature type="transmembrane region" description="Helical" evidence="1">
    <location>
        <begin position="52"/>
        <end position="74"/>
    </location>
</feature>
<dbReference type="InterPro" id="IPR016923">
    <property type="entry name" value="UCP029509"/>
</dbReference>
<dbReference type="PIRSF" id="PIRSF029509">
    <property type="entry name" value="UCP029509"/>
    <property type="match status" value="1"/>
</dbReference>
<reference evidence="4" key="1">
    <citation type="journal article" date="2019" name="Int. J. Syst. Evol. Microbiol.">
        <title>The Global Catalogue of Microorganisms (GCM) 10K type strain sequencing project: providing services to taxonomists for standard genome sequencing and annotation.</title>
        <authorList>
            <consortium name="The Broad Institute Genomics Platform"/>
            <consortium name="The Broad Institute Genome Sequencing Center for Infectious Disease"/>
            <person name="Wu L."/>
            <person name="Ma J."/>
        </authorList>
    </citation>
    <scope>NUCLEOTIDE SEQUENCE [LARGE SCALE GENOMIC DNA]</scope>
    <source>
        <strain evidence="4">DFY28</strain>
    </source>
</reference>
<feature type="transmembrane region" description="Helical" evidence="1">
    <location>
        <begin position="86"/>
        <end position="105"/>
    </location>
</feature>
<keyword evidence="1" id="KW-1133">Transmembrane helix</keyword>
<evidence type="ECO:0000259" key="2">
    <source>
        <dbReference type="Pfam" id="PF09990"/>
    </source>
</evidence>
<dbReference type="Proteomes" id="UP001597237">
    <property type="component" value="Unassembled WGS sequence"/>
</dbReference>
<proteinExistence type="predicted"/>
<sequence>MNEHNPRSTAKVAGHPLHPMIVPFPIAFLVSALATDIGYLNTGSDGWATASMWMLGAGISMALLAAVLGLTDFLGDRKIRMHRAAWLHMVGNVIAVAVAAVNFYLRATGDAAAAIAPAGVTLSAAVVLILLFTGWMGWELVYRHRTGVSEEPDMASARVETRR</sequence>
<keyword evidence="1" id="KW-0812">Transmembrane</keyword>
<organism evidence="3 4">
    <name type="scientific">Phenylobacterium terrae</name>
    <dbReference type="NCBI Taxonomy" id="2665495"/>
    <lineage>
        <taxon>Bacteria</taxon>
        <taxon>Pseudomonadati</taxon>
        <taxon>Pseudomonadota</taxon>
        <taxon>Alphaproteobacteria</taxon>
        <taxon>Caulobacterales</taxon>
        <taxon>Caulobacteraceae</taxon>
        <taxon>Phenylobacterium</taxon>
    </lineage>
</organism>
<keyword evidence="4" id="KW-1185">Reference proteome</keyword>
<dbReference type="Pfam" id="PF09990">
    <property type="entry name" value="DUF2231"/>
    <property type="match status" value="1"/>
</dbReference>
<dbReference type="RefSeq" id="WP_377280775.1">
    <property type="nucleotide sequence ID" value="NZ_JBHRSI010000002.1"/>
</dbReference>
<evidence type="ECO:0000313" key="3">
    <source>
        <dbReference type="EMBL" id="MFD1784632.1"/>
    </source>
</evidence>
<dbReference type="InterPro" id="IPR019251">
    <property type="entry name" value="DUF2231_TM"/>
</dbReference>
<dbReference type="EMBL" id="JBHUEY010000006">
    <property type="protein sequence ID" value="MFD1784632.1"/>
    <property type="molecule type" value="Genomic_DNA"/>
</dbReference>
<keyword evidence="1" id="KW-0472">Membrane</keyword>
<evidence type="ECO:0000256" key="1">
    <source>
        <dbReference type="SAM" id="Phobius"/>
    </source>
</evidence>
<evidence type="ECO:0000313" key="4">
    <source>
        <dbReference type="Proteomes" id="UP001597237"/>
    </source>
</evidence>
<feature type="transmembrane region" description="Helical" evidence="1">
    <location>
        <begin position="21"/>
        <end position="40"/>
    </location>
</feature>
<accession>A0ABW4N3E8</accession>
<comment type="caution">
    <text evidence="3">The sequence shown here is derived from an EMBL/GenBank/DDBJ whole genome shotgun (WGS) entry which is preliminary data.</text>
</comment>
<name>A0ABW4N3E8_9CAUL</name>
<gene>
    <name evidence="3" type="ORF">ACFSC0_14605</name>
</gene>
<feature type="domain" description="DUF2231" evidence="2">
    <location>
        <begin position="14"/>
        <end position="149"/>
    </location>
</feature>
<feature type="transmembrane region" description="Helical" evidence="1">
    <location>
        <begin position="111"/>
        <end position="135"/>
    </location>
</feature>